<keyword evidence="3 8" id="KW-0808">Transferase</keyword>
<evidence type="ECO:0000259" key="9">
    <source>
        <dbReference type="Pfam" id="PF05183"/>
    </source>
</evidence>
<evidence type="ECO:0000259" key="10">
    <source>
        <dbReference type="Pfam" id="PF07727"/>
    </source>
</evidence>
<dbReference type="PANTHER" id="PTHR23079">
    <property type="entry name" value="RNA-DEPENDENT RNA POLYMERASE"/>
    <property type="match status" value="1"/>
</dbReference>
<protein>
    <recommendedName>
        <fullName evidence="8">RNA-dependent RNA polymerase</fullName>
        <ecNumber evidence="8">2.7.7.48</ecNumber>
    </recommendedName>
</protein>
<evidence type="ECO:0000256" key="1">
    <source>
        <dbReference type="ARBA" id="ARBA00005762"/>
    </source>
</evidence>
<evidence type="ECO:0000256" key="7">
    <source>
        <dbReference type="ARBA" id="ARBA00048744"/>
    </source>
</evidence>
<dbReference type="GO" id="GO:0030422">
    <property type="term" value="P:siRNA processing"/>
    <property type="evidence" value="ECO:0000318"/>
    <property type="project" value="GO_Central"/>
</dbReference>
<keyword evidence="13" id="KW-1185">Reference proteome</keyword>
<dbReference type="PANTHER" id="PTHR23079:SF52">
    <property type="entry name" value="RNA-DEPENDENT RNA POLYMERASE"/>
    <property type="match status" value="1"/>
</dbReference>
<comment type="similarity">
    <text evidence="1 8">Belongs to the RdRP family.</text>
</comment>
<keyword evidence="6 8" id="KW-0943">RNA-mediated gene silencing</keyword>
<comment type="catalytic activity">
    <reaction evidence="7 8">
        <text>RNA(n) + a ribonucleoside 5'-triphosphate = RNA(n+1) + diphosphate</text>
        <dbReference type="Rhea" id="RHEA:21248"/>
        <dbReference type="Rhea" id="RHEA-COMP:14527"/>
        <dbReference type="Rhea" id="RHEA-COMP:17342"/>
        <dbReference type="ChEBI" id="CHEBI:33019"/>
        <dbReference type="ChEBI" id="CHEBI:61557"/>
        <dbReference type="ChEBI" id="CHEBI:140395"/>
        <dbReference type="EC" id="2.7.7.48"/>
    </reaction>
</comment>
<dbReference type="InterPro" id="IPR013103">
    <property type="entry name" value="RVT_2"/>
</dbReference>
<dbReference type="InterPro" id="IPR058752">
    <property type="entry name" value="RDRP_C_head"/>
</dbReference>
<feature type="domain" description="RDRP core" evidence="9">
    <location>
        <begin position="624"/>
        <end position="724"/>
    </location>
</feature>
<feature type="domain" description="Reverse transcriptase Ty1/copia-type" evidence="10">
    <location>
        <begin position="58"/>
        <end position="215"/>
    </location>
</feature>
<dbReference type="GO" id="GO:0003968">
    <property type="term" value="F:RNA-directed RNA polymerase activity"/>
    <property type="evidence" value="ECO:0000318"/>
    <property type="project" value="GO_Central"/>
</dbReference>
<reference evidence="12 13" key="2">
    <citation type="journal article" date="2017" name="Genome Biol.">
        <title>New reference genome sequences of hot pepper reveal the massive evolution of plant disease-resistance genes by retroduplication.</title>
        <authorList>
            <person name="Kim S."/>
            <person name="Park J."/>
            <person name="Yeom S.I."/>
            <person name="Kim Y.M."/>
            <person name="Seo E."/>
            <person name="Kim K.T."/>
            <person name="Kim M.S."/>
            <person name="Lee J.M."/>
            <person name="Cheong K."/>
            <person name="Shin H.S."/>
            <person name="Kim S.B."/>
            <person name="Han K."/>
            <person name="Lee J."/>
            <person name="Park M."/>
            <person name="Lee H.A."/>
            <person name="Lee H.Y."/>
            <person name="Lee Y."/>
            <person name="Oh S."/>
            <person name="Lee J.H."/>
            <person name="Choi E."/>
            <person name="Choi E."/>
            <person name="Lee S.E."/>
            <person name="Jeon J."/>
            <person name="Kim H."/>
            <person name="Choi G."/>
            <person name="Song H."/>
            <person name="Lee J."/>
            <person name="Lee S.C."/>
            <person name="Kwon J.K."/>
            <person name="Lee H.Y."/>
            <person name="Koo N."/>
            <person name="Hong Y."/>
            <person name="Kim R.W."/>
            <person name="Kang W.H."/>
            <person name="Huh J.H."/>
            <person name="Kang B.C."/>
            <person name="Yang T.J."/>
            <person name="Lee Y.H."/>
            <person name="Bennetzen J.L."/>
            <person name="Choi D."/>
        </authorList>
    </citation>
    <scope>NUCLEOTIDE SEQUENCE [LARGE SCALE GENOMIC DNA]</scope>
    <source>
        <strain evidence="13">cv. CM334</strain>
    </source>
</reference>
<dbReference type="AlphaFoldDB" id="A0A2G2YWJ9"/>
<evidence type="ECO:0000256" key="3">
    <source>
        <dbReference type="ARBA" id="ARBA00022679"/>
    </source>
</evidence>
<accession>A0A2G2YWJ9</accession>
<keyword evidence="4 8" id="KW-0548">Nucleotidyltransferase</keyword>
<dbReference type="Pfam" id="PF05183">
    <property type="entry name" value="RdRP"/>
    <property type="match status" value="2"/>
</dbReference>
<evidence type="ECO:0000313" key="12">
    <source>
        <dbReference type="EMBL" id="PHT74122.1"/>
    </source>
</evidence>
<organism evidence="12 13">
    <name type="scientific">Capsicum annuum</name>
    <name type="common">Capsicum pepper</name>
    <dbReference type="NCBI Taxonomy" id="4072"/>
    <lineage>
        <taxon>Eukaryota</taxon>
        <taxon>Viridiplantae</taxon>
        <taxon>Streptophyta</taxon>
        <taxon>Embryophyta</taxon>
        <taxon>Tracheophyta</taxon>
        <taxon>Spermatophyta</taxon>
        <taxon>Magnoliopsida</taxon>
        <taxon>eudicotyledons</taxon>
        <taxon>Gunneridae</taxon>
        <taxon>Pentapetalae</taxon>
        <taxon>asterids</taxon>
        <taxon>lamiids</taxon>
        <taxon>Solanales</taxon>
        <taxon>Solanaceae</taxon>
        <taxon>Solanoideae</taxon>
        <taxon>Capsiceae</taxon>
        <taxon>Capsicum</taxon>
    </lineage>
</organism>
<evidence type="ECO:0000313" key="13">
    <source>
        <dbReference type="Proteomes" id="UP000222542"/>
    </source>
</evidence>
<evidence type="ECO:0000256" key="6">
    <source>
        <dbReference type="ARBA" id="ARBA00023158"/>
    </source>
</evidence>
<keyword evidence="2 8" id="KW-0696">RNA-directed RNA polymerase</keyword>
<evidence type="ECO:0000256" key="5">
    <source>
        <dbReference type="ARBA" id="ARBA00022884"/>
    </source>
</evidence>
<feature type="domain" description="RDRP core" evidence="9">
    <location>
        <begin position="378"/>
        <end position="444"/>
    </location>
</feature>
<keyword evidence="5 8" id="KW-0694">RNA-binding</keyword>
<dbReference type="Pfam" id="PF07727">
    <property type="entry name" value="RVT_2"/>
    <property type="match status" value="1"/>
</dbReference>
<evidence type="ECO:0000256" key="8">
    <source>
        <dbReference type="RuleBase" id="RU363098"/>
    </source>
</evidence>
<proteinExistence type="inferred from homology"/>
<evidence type="ECO:0000256" key="4">
    <source>
        <dbReference type="ARBA" id="ARBA00022695"/>
    </source>
</evidence>
<evidence type="ECO:0000259" key="11">
    <source>
        <dbReference type="Pfam" id="PF26253"/>
    </source>
</evidence>
<dbReference type="STRING" id="4072.A0A2G2YWJ9"/>
<evidence type="ECO:0000256" key="2">
    <source>
        <dbReference type="ARBA" id="ARBA00022484"/>
    </source>
</evidence>
<reference evidence="12 13" key="1">
    <citation type="journal article" date="2014" name="Nat. Genet.">
        <title>Genome sequence of the hot pepper provides insights into the evolution of pungency in Capsicum species.</title>
        <authorList>
            <person name="Kim S."/>
            <person name="Park M."/>
            <person name="Yeom S.I."/>
            <person name="Kim Y.M."/>
            <person name="Lee J.M."/>
            <person name="Lee H.A."/>
            <person name="Seo E."/>
            <person name="Choi J."/>
            <person name="Cheong K."/>
            <person name="Kim K.T."/>
            <person name="Jung K."/>
            <person name="Lee G.W."/>
            <person name="Oh S.K."/>
            <person name="Bae C."/>
            <person name="Kim S.B."/>
            <person name="Lee H.Y."/>
            <person name="Kim S.Y."/>
            <person name="Kim M.S."/>
            <person name="Kang B.C."/>
            <person name="Jo Y.D."/>
            <person name="Yang H.B."/>
            <person name="Jeong H.J."/>
            <person name="Kang W.H."/>
            <person name="Kwon J.K."/>
            <person name="Shin C."/>
            <person name="Lim J.Y."/>
            <person name="Park J.H."/>
            <person name="Huh J.H."/>
            <person name="Kim J.S."/>
            <person name="Kim B.D."/>
            <person name="Cohen O."/>
            <person name="Paran I."/>
            <person name="Suh M.C."/>
            <person name="Lee S.B."/>
            <person name="Kim Y.K."/>
            <person name="Shin Y."/>
            <person name="Noh S.J."/>
            <person name="Park J."/>
            <person name="Seo Y.S."/>
            <person name="Kwon S.Y."/>
            <person name="Kim H.A."/>
            <person name="Park J.M."/>
            <person name="Kim H.J."/>
            <person name="Choi S.B."/>
            <person name="Bosland P.W."/>
            <person name="Reeves G."/>
            <person name="Jo S.H."/>
            <person name="Lee B.W."/>
            <person name="Cho H.T."/>
            <person name="Choi H.S."/>
            <person name="Lee M.S."/>
            <person name="Yu Y."/>
            <person name="Do Choi Y."/>
            <person name="Park B.S."/>
            <person name="van Deynze A."/>
            <person name="Ashrafi H."/>
            <person name="Hill T."/>
            <person name="Kim W.T."/>
            <person name="Pai H.S."/>
            <person name="Ahn H.K."/>
            <person name="Yeam I."/>
            <person name="Giovannoni J.J."/>
            <person name="Rose J.K."/>
            <person name="Sorensen I."/>
            <person name="Lee S.J."/>
            <person name="Kim R.W."/>
            <person name="Choi I.Y."/>
            <person name="Choi B.S."/>
            <person name="Lim J.S."/>
            <person name="Lee Y.H."/>
            <person name="Choi D."/>
        </authorList>
    </citation>
    <scope>NUCLEOTIDE SEQUENCE [LARGE SCALE GENOMIC DNA]</scope>
    <source>
        <strain evidence="13">cv. CM334</strain>
    </source>
</reference>
<comment type="caution">
    <text evidence="12">The sequence shown here is derived from an EMBL/GenBank/DDBJ whole genome shotgun (WGS) entry which is preliminary data.</text>
</comment>
<dbReference type="InterPro" id="IPR057596">
    <property type="entry name" value="RDRP_core"/>
</dbReference>
<dbReference type="InterPro" id="IPR007855">
    <property type="entry name" value="RDRP"/>
</dbReference>
<gene>
    <name evidence="12" type="ORF">T459_21399</name>
</gene>
<dbReference type="GO" id="GO:0003723">
    <property type="term" value="F:RNA binding"/>
    <property type="evidence" value="ECO:0007669"/>
    <property type="project" value="UniProtKB-KW"/>
</dbReference>
<dbReference type="Pfam" id="PF26253">
    <property type="entry name" value="RdRP_head"/>
    <property type="match status" value="1"/>
</dbReference>
<feature type="domain" description="RDRP C-terminal head" evidence="11">
    <location>
        <begin position="756"/>
        <end position="848"/>
    </location>
</feature>
<comment type="function">
    <text evidence="8">Probably involved in the RNA silencing pathway and required for the generation of small interfering RNAs (siRNAs).</text>
</comment>
<dbReference type="GO" id="GO:0031380">
    <property type="term" value="C:nuclear RNA-directed RNA polymerase complex"/>
    <property type="evidence" value="ECO:0000318"/>
    <property type="project" value="GO_Central"/>
</dbReference>
<name>A0A2G2YWJ9_CAPAN</name>
<dbReference type="Proteomes" id="UP000222542">
    <property type="component" value="Unassembled WGS sequence"/>
</dbReference>
<dbReference type="EMBL" id="AYRZ02000008">
    <property type="protein sequence ID" value="PHT74122.1"/>
    <property type="molecule type" value="Genomic_DNA"/>
</dbReference>
<dbReference type="EC" id="2.7.7.48" evidence="8"/>
<dbReference type="Gramene" id="PHT74122">
    <property type="protein sequence ID" value="PHT74122"/>
    <property type="gene ID" value="T459_21399"/>
</dbReference>
<sequence>MSKVSTIAFKTPNKVWSVRRDVIFDESSILDPRKFSLELLGNENYEQVELPVSGGAYQAAFIHGALEETIYRYHPKGFLAEVNVDHVCQLKKSFYGLKQFPRQWFNRLDAFMTTHGFSRSAFGIYVYHKKMSGNSMIYLLMYVDDMLIVANIITEINALKKLLSKEFDMMDLGAVKKILGMEISRGDGVVHLSRKRYIEKVLERFNLHMSKPVSTSLTLYSTHSKLQMPQSADEVQHTSKVPYSSAVGSIIYAMVCTRPNCRLSLVYNRDEIYGSNRGSERSYLVDRFGGRSYLVERPNKAYLSKNLISLLAYGGVQKEFFMEILESALEETKQVYLKKRGALKENEMYLPMATVRMFTIWGSGLLIPFSIVHRKCRDNGQVSGRVLVYRNPGLHFGDVHAMKARYVEELVDIVGDAKYGIFCFTKGPRSAATEIANGDFDGDISSRFSELLSGRKGAYLLLNPTLSGIQKWVSFYGLGDHEISNPGHGGGAHVESHIGVACGRCNLVSFYCLRQSSSHELIFGVELRPRISDYLSWRNMVLQYLVFTFQLVDSYTSSKPWTRMHSTPKAVSKKPSEFSVDELEYELFRQFLEAKAEGYAYKFTYIILSNALTGKGMGFDVQRADIFSRYILWDWRNYLADSWLAFMDRLLMLRGDEVDGMHSLKGKMLHLIDIYYDALDAPKSGKKVSIPRDLKANKFPHYMEKGNPFSYHSTSILDQIYDHVDSYPDEDLCVTEIYKLPCFEVESPPTCMELWRGRYEEYKKDMTRAMNSGSEHRITSCNEVIKKYKKLLYGAVEFEQTVRKSEDIFNEALAIYHVTYDHARTTYNIEKCGFAWKVAGSALCRIHDADIEAKE</sequence>